<reference evidence="1" key="1">
    <citation type="submission" date="2017-09" db="EMBL/GenBank/DDBJ databases">
        <title>Nitrogen-fixing endophytic and rhizobial strains from Switchgrass and Tobacco plants.</title>
        <authorList>
            <person name="Woyke T."/>
        </authorList>
    </citation>
    <scope>NUCLEOTIDE SEQUENCE</scope>
    <source>
        <strain evidence="1">PA-H2</strain>
    </source>
</reference>
<reference evidence="2" key="2">
    <citation type="journal article" date="2025" name="Commun. Biol.">
        <title>Discovery of mono-ADP ribosylating toxins with high structural homology to Pseudomonas exotoxin A.</title>
        <authorList>
            <person name="Masuyer G."/>
            <person name="Taverner A."/>
            <person name="MacKay J."/>
            <person name="Lima Marques A.R."/>
            <person name="Wang Y."/>
            <person name="Hunter T."/>
            <person name="Liu K."/>
            <person name="Mrsny R.J."/>
        </authorList>
    </citation>
    <scope>X-RAY CRYSTALLOGRAPHY (2.80 ANGSTROMS) OF 29-652 IN COMPLEX WITH CA(2+)</scope>
    <scope>DISULFIDE BONDS</scope>
</reference>
<proteinExistence type="evidence at protein level"/>
<comment type="caution">
    <text evidence="1">The sequence shown here is derived from an EMBL/GenBank/DDBJ whole genome shotgun (WGS) entry which is preliminary data.</text>
</comment>
<keyword evidence="2" id="KW-0002">3D-structure</keyword>
<dbReference type="EMBL" id="PDBX01000002">
    <property type="protein sequence ID" value="PFH04378.1"/>
    <property type="molecule type" value="Genomic_DNA"/>
</dbReference>
<evidence type="ECO:0000313" key="1">
    <source>
        <dbReference type="EMBL" id="PFH04378.1"/>
    </source>
</evidence>
<feature type="disulfide bond" evidence="2">
    <location>
        <begin position="298"/>
        <end position="320"/>
    </location>
</feature>
<feature type="disulfide bond" evidence="2">
    <location>
        <begin position="412"/>
        <end position="419"/>
    </location>
</feature>
<dbReference type="PDB" id="9G7M">
    <property type="method" value="X-ray"/>
    <property type="resolution" value="2.80 A"/>
    <property type="chains" value="A=29-652"/>
</dbReference>
<protein>
    <submittedName>
        <fullName evidence="1">Exotoxin A-like protein</fullName>
    </submittedName>
</protein>
<keyword evidence="2" id="KW-0106">Calcium</keyword>
<accession>A0A2A9JQY3</accession>
<name>A0ACD6BA49_9BURK</name>
<accession>A0ACD6BA49</accession>
<gene>
    <name evidence="1" type="ORF">BCF11_5153</name>
</gene>
<evidence type="ECO:0007829" key="2">
    <source>
        <dbReference type="PDB" id="9G7M"/>
    </source>
</evidence>
<sequence length="652" mass="71413">MSKFMSQRWIYLFGWLFLLGTGSTRANTIEGNFRLWDDCSSYCLVYAAPHKIYQTPLATQAVPDSPGKEGVLHYSMVMKDYVGNGQVLALRLDDFATVFVEQESLRLSLLGSDGKPRNFQYARQGAKHWSLNWLVPVGDDAPTSIKVFFKNLDGQNNILSISPLYSVEVDDKTLARWPALATFSVTQENVTQGQGLLGIRRAGVSYVAAPVNHDRHKRWSEWHSGKLLCLLDPLDAIYNYVSQNRCSLGETWEGAIYQTLAGRPVDKYAPPASKPVISQRIHFAKGNALEALTSHRVCGIPLESLARRRKPRGWEEWSSCGNPAANFVALYIATRLPFDQFRQVIHNLVHGQAVAAPDPVPLDALRTAVIEQPELARQSIAQAADIFRNYQAANPGASAAAAQQADVLAVTCPADARPCGSGASSGVLVQRENPTGAHFLNDGELPSFTVQGTQNWNLNRLQAAHLRLQVQGYVFAGYHGTSLEGAQSIVFGGIHNRQQDLEEIWRGLYVAGDPALAYGYAQDAEGDERGRIRNGTMLRVYVPRSALPRLFATSLPLDHPGASQEVARLIGHPLPLLYESITGPEAAGGNRLETILGWQLAEQAVAIPSMIPTNSRTVGNPLDPATVTLEEKQISSLPGYATKPAKDDKTEL</sequence>
<keyword evidence="2" id="KW-0479">Metal-binding</keyword>
<organism evidence="1">
    <name type="scientific">Collimonas sp. PA-H2</name>
    <dbReference type="NCBI Taxonomy" id="1881062"/>
    <lineage>
        <taxon>Bacteria</taxon>
        <taxon>Pseudomonadati</taxon>
        <taxon>Pseudomonadota</taxon>
        <taxon>Betaproteobacteria</taxon>
        <taxon>Burkholderiales</taxon>
        <taxon>Oxalobacteraceae</taxon>
        <taxon>Collimonas</taxon>
    </lineage>
</organism>
<feature type="binding site" evidence="2">
    <location>
        <position position="235"/>
    </location>
    <ligand>
        <name>Ca(2+)</name>
        <dbReference type="ChEBI" id="CHEBI:29108"/>
    </ligand>
</feature>
<feature type="binding site" evidence="2">
    <location>
        <position position="232"/>
    </location>
    <ligand>
        <name>Ca(2+)</name>
        <dbReference type="ChEBI" id="CHEBI:29108"/>
    </ligand>
</feature>
<feature type="disulfide bond" evidence="2">
    <location>
        <begin position="229"/>
        <end position="246"/>
    </location>
</feature>